<dbReference type="eggNOG" id="ENOG502RSMG">
    <property type="taxonomic scope" value="Eukaryota"/>
</dbReference>
<protein>
    <submittedName>
        <fullName evidence="2">Uncharacterized protein</fullName>
    </submittedName>
</protein>
<sequence length="660" mass="74987">MELSFFSCKMPKQTKQRKVKEKKEEKKPKVITNNSNQTTPSIIPFIPSISEGKLPSVQQLSALKSNLPSSNEQINQVLVSSIPSNAQRVQMTPQQPIQIFPSMVQVKLEPSQIQSLQTQNQHSFIRQQQTSKPQLVNAPQIVTSHQSINRQGFQQQTQTTLPQTIQKIQPNLHTISNQNFQQIQNLSRVNNTQTRPLPQQQNQPIQTGISLQQLRQLQQLQQTQGIIPVTPFITTQNGQLRLDQKVQLFQAITPQGTKQFFVSNGVAQEIVPTQVHSNGQNNLPSIHPQIPTQPITISQTNQKQTSNFILSTNGNLSTQKIGYNISKPLNQPITQRNTNQPINIPSSQLTFNLNHPNQQKTSFPQQQLQTKQEPNQLPQMPQQIQQGFSFKPQPTQVPVSRILQLNSQQLPQQQKGIYVLTPSNLIHPLTTNKINITGLPQQTGQPILTQIQPNVQMKQTITQTPPFIQQKIVPQPIKKPYSKSIKEEDSQSKTGSVGSGGRKKKKENKKIMESPQKPSLIDEHKKEVLKIYENNTQNINGMIKEHPKYPESFEQLLHDIAKYCNANAFFKYDCFEDKIMVSSALSTLYKDPRTILIFKVNSPINDKWGFPKPFFSNDQEFNDEVVISGMSKDHSVEQFLNLFYEFTKTLLNTTEHSVNA</sequence>
<feature type="region of interest" description="Disordered" evidence="1">
    <location>
        <begin position="1"/>
        <end position="38"/>
    </location>
</feature>
<dbReference type="Proteomes" id="UP000078387">
    <property type="component" value="Unassembled WGS sequence"/>
</dbReference>
<comment type="caution">
    <text evidence="2">The sequence shown here is derived from an EMBL/GenBank/DDBJ whole genome shotgun (WGS) entry which is preliminary data.</text>
</comment>
<accession>A0A175JR12</accession>
<dbReference type="VEuPathDB" id="AmoebaDB:KM1_107130"/>
<evidence type="ECO:0000313" key="2">
    <source>
        <dbReference type="EMBL" id="GAT95925.1"/>
    </source>
</evidence>
<dbReference type="VEuPathDB" id="AmoebaDB:EHI7A_056070"/>
<evidence type="ECO:0000256" key="1">
    <source>
        <dbReference type="SAM" id="MobiDB-lite"/>
    </source>
</evidence>
<name>A0A175JR12_ENTHI</name>
<organism evidence="2 3">
    <name type="scientific">Entamoeba histolytica</name>
    <dbReference type="NCBI Taxonomy" id="5759"/>
    <lineage>
        <taxon>Eukaryota</taxon>
        <taxon>Amoebozoa</taxon>
        <taxon>Evosea</taxon>
        <taxon>Archamoebae</taxon>
        <taxon>Mastigamoebida</taxon>
        <taxon>Entamoebidae</taxon>
        <taxon>Entamoeba</taxon>
    </lineage>
</organism>
<dbReference type="VEuPathDB" id="AmoebaDB:EHI8A_071560"/>
<dbReference type="VEuPathDB" id="AmoebaDB:EHI5A_085190"/>
<proteinExistence type="predicted"/>
<feature type="region of interest" description="Disordered" evidence="1">
    <location>
        <begin position="480"/>
        <end position="517"/>
    </location>
</feature>
<dbReference type="AlphaFoldDB" id="A0A175JR12"/>
<reference evidence="2 3" key="1">
    <citation type="submission" date="2016-05" db="EMBL/GenBank/DDBJ databases">
        <title>First whole genome sequencing of Entamoeba histolytica HM1:IMSS-clone-6.</title>
        <authorList>
            <person name="Mukherjee Avik.K."/>
            <person name="Izumyama S."/>
            <person name="Nakada-Tsukui K."/>
            <person name="Nozaki T."/>
        </authorList>
    </citation>
    <scope>NUCLEOTIDE SEQUENCE [LARGE SCALE GENOMIC DNA]</scope>
    <source>
        <strain evidence="2 3">HM1:IMSS clone 6</strain>
    </source>
</reference>
<evidence type="ECO:0000313" key="3">
    <source>
        <dbReference type="Proteomes" id="UP000078387"/>
    </source>
</evidence>
<dbReference type="EMBL" id="BDEQ01000001">
    <property type="protein sequence ID" value="GAT95925.1"/>
    <property type="molecule type" value="Genomic_DNA"/>
</dbReference>
<gene>
    <name evidence="2" type="ORF">CL6EHI_140510</name>
</gene>
<dbReference type="VEuPathDB" id="AmoebaDB:EHI_140510"/>